<gene>
    <name evidence="2" type="ORF">GWI33_022143</name>
</gene>
<dbReference type="EMBL" id="JAACXV010000078">
    <property type="protein sequence ID" value="KAF7284355.1"/>
    <property type="molecule type" value="Genomic_DNA"/>
</dbReference>
<evidence type="ECO:0000313" key="2">
    <source>
        <dbReference type="EMBL" id="KAF7284355.1"/>
    </source>
</evidence>
<dbReference type="Proteomes" id="UP000625711">
    <property type="component" value="Unassembled WGS sequence"/>
</dbReference>
<proteinExistence type="predicted"/>
<organism evidence="2 3">
    <name type="scientific">Rhynchophorus ferrugineus</name>
    <name type="common">Red palm weevil</name>
    <name type="synonym">Curculio ferrugineus</name>
    <dbReference type="NCBI Taxonomy" id="354439"/>
    <lineage>
        <taxon>Eukaryota</taxon>
        <taxon>Metazoa</taxon>
        <taxon>Ecdysozoa</taxon>
        <taxon>Arthropoda</taxon>
        <taxon>Hexapoda</taxon>
        <taxon>Insecta</taxon>
        <taxon>Pterygota</taxon>
        <taxon>Neoptera</taxon>
        <taxon>Endopterygota</taxon>
        <taxon>Coleoptera</taxon>
        <taxon>Polyphaga</taxon>
        <taxon>Cucujiformia</taxon>
        <taxon>Curculionidae</taxon>
        <taxon>Dryophthorinae</taxon>
        <taxon>Rhynchophorus</taxon>
    </lineage>
</organism>
<name>A0A834MLB0_RHYFE</name>
<sequence>MRRNVPQTSSVNSGSSGLPIKIPERSGILARTEIDGAKNVTNVTESPQPPPTAPVTPRPYAATPLTVRVENFPRPKFRRDVPLR</sequence>
<feature type="region of interest" description="Disordered" evidence="1">
    <location>
        <begin position="1"/>
        <end position="24"/>
    </location>
</feature>
<accession>A0A834MLB0</accession>
<feature type="region of interest" description="Disordered" evidence="1">
    <location>
        <begin position="36"/>
        <end position="60"/>
    </location>
</feature>
<keyword evidence="3" id="KW-1185">Reference proteome</keyword>
<comment type="caution">
    <text evidence="2">The sequence shown here is derived from an EMBL/GenBank/DDBJ whole genome shotgun (WGS) entry which is preliminary data.</text>
</comment>
<reference evidence="2" key="1">
    <citation type="submission" date="2020-08" db="EMBL/GenBank/DDBJ databases">
        <title>Genome sequencing and assembly of the red palm weevil Rhynchophorus ferrugineus.</title>
        <authorList>
            <person name="Dias G.B."/>
            <person name="Bergman C.M."/>
            <person name="Manee M."/>
        </authorList>
    </citation>
    <scope>NUCLEOTIDE SEQUENCE</scope>
    <source>
        <strain evidence="2">AA-2017</strain>
        <tissue evidence="2">Whole larva</tissue>
    </source>
</reference>
<protein>
    <submittedName>
        <fullName evidence="2">Uncharacterized protein</fullName>
    </submittedName>
</protein>
<feature type="compositionally biased region" description="Polar residues" evidence="1">
    <location>
        <begin position="1"/>
        <end position="16"/>
    </location>
</feature>
<feature type="compositionally biased region" description="Pro residues" evidence="1">
    <location>
        <begin position="47"/>
        <end position="57"/>
    </location>
</feature>
<evidence type="ECO:0000256" key="1">
    <source>
        <dbReference type="SAM" id="MobiDB-lite"/>
    </source>
</evidence>
<dbReference type="AlphaFoldDB" id="A0A834MLB0"/>
<evidence type="ECO:0000313" key="3">
    <source>
        <dbReference type="Proteomes" id="UP000625711"/>
    </source>
</evidence>